<keyword evidence="3 8" id="KW-0812">Transmembrane</keyword>
<dbReference type="PANTHER" id="PTHR32309:SF13">
    <property type="entry name" value="FERRIC ENTEROBACTIN TRANSPORT PROTEIN FEPE"/>
    <property type="match status" value="1"/>
</dbReference>
<keyword evidence="11" id="KW-1185">Reference proteome</keyword>
<evidence type="ECO:0000256" key="1">
    <source>
        <dbReference type="ARBA" id="ARBA00004651"/>
    </source>
</evidence>
<feature type="domain" description="Polysaccharide chain length determinant N-terminal" evidence="9">
    <location>
        <begin position="19"/>
        <end position="103"/>
    </location>
</feature>
<feature type="transmembrane region" description="Helical" evidence="8">
    <location>
        <begin position="454"/>
        <end position="474"/>
    </location>
</feature>
<evidence type="ECO:0000256" key="4">
    <source>
        <dbReference type="ARBA" id="ARBA00022989"/>
    </source>
</evidence>
<dbReference type="Proteomes" id="UP000317909">
    <property type="component" value="Chromosome"/>
</dbReference>
<keyword evidence="6" id="KW-0175">Coiled coil</keyword>
<gene>
    <name evidence="10" type="ORF">I41_26240</name>
</gene>
<dbReference type="InterPro" id="IPR050445">
    <property type="entry name" value="Bact_polysacc_biosynth/exp"/>
</dbReference>
<dbReference type="OrthoDB" id="231505at2"/>
<evidence type="ECO:0000256" key="2">
    <source>
        <dbReference type="ARBA" id="ARBA00022475"/>
    </source>
</evidence>
<feature type="coiled-coil region" evidence="6">
    <location>
        <begin position="374"/>
        <end position="425"/>
    </location>
</feature>
<dbReference type="KEGG" id="llh:I41_26240"/>
<dbReference type="RefSeq" id="WP_145433024.1">
    <property type="nucleotide sequence ID" value="NZ_CP036339.1"/>
</dbReference>
<proteinExistence type="predicted"/>
<dbReference type="EMBL" id="CP036339">
    <property type="protein sequence ID" value="QDT73435.1"/>
    <property type="molecule type" value="Genomic_DNA"/>
</dbReference>
<sequence>MQNLYVTPSEPHGLGQLCWRHKKKILAVWLAGMALTLAYLSFAPRMYQSEAKLFVRLGRESVSLDPTATTGQMVSIAESRESEVHAVEELLASRLLAERVVDKFGPNVILEKPVKQDDGFSPSKMLSGLDEYNLNPLRVYSLRDKAVKSLRKSLGVASTNKTSIVTVSYESEDPKLSRDVIEAVLESARHEHLQTHRTHGSQEFFVEQSALLRENLTELEEQLRDLKTTSGLPDLAVQRTLKLELIDSLRADLVRAKAEQVAAEAELANRRRDLTAAPAMIVSERATGLPQTASQSLREKLYDLEVTEQGLSAKFTPDHPHLVHIRGQLDEARRVYEQEESPDQVTLGVNRTFQEAELAVQERQAALSASAARTKSLEASIASVQQELKNINDSELQIRRLEREIDLAQTNYRKYAENLEEARINQELENAKISSLNVMQPPTISETPVSPQPIVTLMVGFVLSSFAAVGTALASQHRTRPRRMDPLAGSNGSVTPSHASPVVDLARRGEATPSNPR</sequence>
<keyword evidence="2" id="KW-1003">Cell membrane</keyword>
<dbReference type="PANTHER" id="PTHR32309">
    <property type="entry name" value="TYROSINE-PROTEIN KINASE"/>
    <property type="match status" value="1"/>
</dbReference>
<feature type="region of interest" description="Disordered" evidence="7">
    <location>
        <begin position="474"/>
        <end position="517"/>
    </location>
</feature>
<comment type="subcellular location">
    <subcellularLocation>
        <location evidence="1">Cell membrane</location>
        <topology evidence="1">Multi-pass membrane protein</topology>
    </subcellularLocation>
</comment>
<organism evidence="10 11">
    <name type="scientific">Lacipirellula limnantheis</name>
    <dbReference type="NCBI Taxonomy" id="2528024"/>
    <lineage>
        <taxon>Bacteria</taxon>
        <taxon>Pseudomonadati</taxon>
        <taxon>Planctomycetota</taxon>
        <taxon>Planctomycetia</taxon>
        <taxon>Pirellulales</taxon>
        <taxon>Lacipirellulaceae</taxon>
        <taxon>Lacipirellula</taxon>
    </lineage>
</organism>
<dbReference type="GO" id="GO:0005886">
    <property type="term" value="C:plasma membrane"/>
    <property type="evidence" value="ECO:0007669"/>
    <property type="project" value="UniProtKB-SubCell"/>
</dbReference>
<evidence type="ECO:0000256" key="6">
    <source>
        <dbReference type="SAM" id="Coils"/>
    </source>
</evidence>
<evidence type="ECO:0000259" key="9">
    <source>
        <dbReference type="Pfam" id="PF02706"/>
    </source>
</evidence>
<evidence type="ECO:0000256" key="5">
    <source>
        <dbReference type="ARBA" id="ARBA00023136"/>
    </source>
</evidence>
<feature type="transmembrane region" description="Helical" evidence="8">
    <location>
        <begin position="25"/>
        <end position="42"/>
    </location>
</feature>
<protein>
    <submittedName>
        <fullName evidence="10">Chain length determinant protein</fullName>
    </submittedName>
</protein>
<evidence type="ECO:0000256" key="3">
    <source>
        <dbReference type="ARBA" id="ARBA00022692"/>
    </source>
</evidence>
<feature type="coiled-coil region" evidence="6">
    <location>
        <begin position="209"/>
        <end position="266"/>
    </location>
</feature>
<evidence type="ECO:0000256" key="8">
    <source>
        <dbReference type="SAM" id="Phobius"/>
    </source>
</evidence>
<keyword evidence="5 8" id="KW-0472">Membrane</keyword>
<dbReference type="GO" id="GO:0004713">
    <property type="term" value="F:protein tyrosine kinase activity"/>
    <property type="evidence" value="ECO:0007669"/>
    <property type="project" value="TreeGrafter"/>
</dbReference>
<dbReference type="AlphaFoldDB" id="A0A517TYL2"/>
<reference evidence="10 11" key="1">
    <citation type="submission" date="2019-02" db="EMBL/GenBank/DDBJ databases">
        <title>Deep-cultivation of Planctomycetes and their phenomic and genomic characterization uncovers novel biology.</title>
        <authorList>
            <person name="Wiegand S."/>
            <person name="Jogler M."/>
            <person name="Boedeker C."/>
            <person name="Pinto D."/>
            <person name="Vollmers J."/>
            <person name="Rivas-Marin E."/>
            <person name="Kohn T."/>
            <person name="Peeters S.H."/>
            <person name="Heuer A."/>
            <person name="Rast P."/>
            <person name="Oberbeckmann S."/>
            <person name="Bunk B."/>
            <person name="Jeske O."/>
            <person name="Meyerdierks A."/>
            <person name="Storesund J.E."/>
            <person name="Kallscheuer N."/>
            <person name="Luecker S."/>
            <person name="Lage O.M."/>
            <person name="Pohl T."/>
            <person name="Merkel B.J."/>
            <person name="Hornburger P."/>
            <person name="Mueller R.-W."/>
            <person name="Bruemmer F."/>
            <person name="Labrenz M."/>
            <person name="Spormann A.M."/>
            <person name="Op den Camp H."/>
            <person name="Overmann J."/>
            <person name="Amann R."/>
            <person name="Jetten M.S.M."/>
            <person name="Mascher T."/>
            <person name="Medema M.H."/>
            <person name="Devos D.P."/>
            <person name="Kaster A.-K."/>
            <person name="Ovreas L."/>
            <person name="Rohde M."/>
            <person name="Galperin M.Y."/>
            <person name="Jogler C."/>
        </authorList>
    </citation>
    <scope>NUCLEOTIDE SEQUENCE [LARGE SCALE GENOMIC DNA]</scope>
    <source>
        <strain evidence="10 11">I41</strain>
    </source>
</reference>
<evidence type="ECO:0000313" key="11">
    <source>
        <dbReference type="Proteomes" id="UP000317909"/>
    </source>
</evidence>
<evidence type="ECO:0000256" key="7">
    <source>
        <dbReference type="SAM" id="MobiDB-lite"/>
    </source>
</evidence>
<evidence type="ECO:0000313" key="10">
    <source>
        <dbReference type="EMBL" id="QDT73435.1"/>
    </source>
</evidence>
<accession>A0A517TYL2</accession>
<keyword evidence="4 8" id="KW-1133">Transmembrane helix</keyword>
<name>A0A517TYL2_9BACT</name>
<dbReference type="InterPro" id="IPR003856">
    <property type="entry name" value="LPS_length_determ_N"/>
</dbReference>
<dbReference type="Pfam" id="PF02706">
    <property type="entry name" value="Wzz"/>
    <property type="match status" value="1"/>
</dbReference>